<proteinExistence type="predicted"/>
<accession>A0AA43GVG8</accession>
<reference evidence="1 2" key="1">
    <citation type="journal article" date="2023" name="J. Phycol.">
        <title>Chrysosporum ovalisporum is synonymous with the true-branching cyanobacterium Umezakia natans (Nostocales/Aphanizomenonaceae).</title>
        <authorList>
            <person name="McGregor G.B."/>
            <person name="Sendall B.C."/>
            <person name="Niiyama Y."/>
            <person name="Tuji A."/>
            <person name="Willis A."/>
        </authorList>
    </citation>
    <scope>NUCLEOTIDE SEQUENCE [LARGE SCALE GENOMIC DNA]</scope>
    <source>
        <strain evidence="1 2">FSS-62</strain>
    </source>
</reference>
<name>A0AA43GVG8_9CYAN</name>
<evidence type="ECO:0000313" key="1">
    <source>
        <dbReference type="EMBL" id="MDH6062422.1"/>
    </source>
</evidence>
<dbReference type="EMBL" id="JANQDL010000011">
    <property type="protein sequence ID" value="MDH6062422.1"/>
    <property type="molecule type" value="Genomic_DNA"/>
</dbReference>
<evidence type="ECO:0000313" key="2">
    <source>
        <dbReference type="Proteomes" id="UP001159370"/>
    </source>
</evidence>
<organism evidence="1 2">
    <name type="scientific">Umezakia ovalisporum FSS-62</name>
    <dbReference type="NCBI Taxonomy" id="2971776"/>
    <lineage>
        <taxon>Bacteria</taxon>
        <taxon>Bacillati</taxon>
        <taxon>Cyanobacteriota</taxon>
        <taxon>Cyanophyceae</taxon>
        <taxon>Nostocales</taxon>
        <taxon>Nodulariaceae</taxon>
        <taxon>Umezakia</taxon>
    </lineage>
</organism>
<sequence length="51" mass="5982">MTNFVKFWIWAEKVENNQVQQGVVDSHPTEYTIKTQWEVIAETVLMKSLLA</sequence>
<dbReference type="Proteomes" id="UP001159370">
    <property type="component" value="Unassembled WGS sequence"/>
</dbReference>
<comment type="caution">
    <text evidence="1">The sequence shown here is derived from an EMBL/GenBank/DDBJ whole genome shotgun (WGS) entry which is preliminary data.</text>
</comment>
<dbReference type="RefSeq" id="WP_280650299.1">
    <property type="nucleotide sequence ID" value="NZ_JANQDL010000011.1"/>
</dbReference>
<protein>
    <submittedName>
        <fullName evidence="1">Uncharacterized protein</fullName>
    </submittedName>
</protein>
<dbReference type="AlphaFoldDB" id="A0AA43GVG8"/>
<gene>
    <name evidence="1" type="ORF">NWP23_01160</name>
</gene>